<organism evidence="3 4">
    <name type="scientific">Saguinus oedipus</name>
    <name type="common">Cotton-top tamarin</name>
    <name type="synonym">Oedipomidas oedipus</name>
    <dbReference type="NCBI Taxonomy" id="9490"/>
    <lineage>
        <taxon>Eukaryota</taxon>
        <taxon>Metazoa</taxon>
        <taxon>Chordata</taxon>
        <taxon>Craniata</taxon>
        <taxon>Vertebrata</taxon>
        <taxon>Euteleostomi</taxon>
        <taxon>Mammalia</taxon>
        <taxon>Eutheria</taxon>
        <taxon>Euarchontoglires</taxon>
        <taxon>Primates</taxon>
        <taxon>Haplorrhini</taxon>
        <taxon>Platyrrhini</taxon>
        <taxon>Cebidae</taxon>
        <taxon>Callitrichinae</taxon>
        <taxon>Saguinus</taxon>
    </lineage>
</organism>
<evidence type="ECO:0000313" key="4">
    <source>
        <dbReference type="Proteomes" id="UP001266305"/>
    </source>
</evidence>
<feature type="compositionally biased region" description="Polar residues" evidence="1">
    <location>
        <begin position="260"/>
        <end position="280"/>
    </location>
</feature>
<dbReference type="Proteomes" id="UP001266305">
    <property type="component" value="Unassembled WGS sequence"/>
</dbReference>
<gene>
    <name evidence="3" type="primary">NEIL1_5</name>
    <name evidence="3" type="ORF">P7K49_017302</name>
</gene>
<evidence type="ECO:0000259" key="2">
    <source>
        <dbReference type="Pfam" id="PF09292"/>
    </source>
</evidence>
<dbReference type="SUPFAM" id="SSF46946">
    <property type="entry name" value="S13-like H2TH domain"/>
    <property type="match status" value="1"/>
</dbReference>
<evidence type="ECO:0000256" key="1">
    <source>
        <dbReference type="SAM" id="MobiDB-lite"/>
    </source>
</evidence>
<dbReference type="SUPFAM" id="SSF57716">
    <property type="entry name" value="Glucocorticoid receptor-like (DNA-binding domain)"/>
    <property type="match status" value="1"/>
</dbReference>
<comment type="caution">
    <text evidence="3">The sequence shown here is derived from an EMBL/GenBank/DDBJ whole genome shotgun (WGS) entry which is preliminary data.</text>
</comment>
<reference evidence="3 4" key="1">
    <citation type="submission" date="2023-05" db="EMBL/GenBank/DDBJ databases">
        <title>B98-5 Cell Line De Novo Hybrid Assembly: An Optical Mapping Approach.</title>
        <authorList>
            <person name="Kananen K."/>
            <person name="Auerbach J.A."/>
            <person name="Kautto E."/>
            <person name="Blachly J.S."/>
        </authorList>
    </citation>
    <scope>NUCLEOTIDE SEQUENCE [LARGE SCALE GENOMIC DNA]</scope>
    <source>
        <strain evidence="3">B95-8</strain>
        <tissue evidence="3">Cell line</tissue>
    </source>
</reference>
<dbReference type="InterPro" id="IPR010979">
    <property type="entry name" value="Ribosomal_uS13-like_H2TH"/>
</dbReference>
<keyword evidence="4" id="KW-1185">Reference proteome</keyword>
<feature type="compositionally biased region" description="Basic residues" evidence="1">
    <location>
        <begin position="319"/>
        <end position="328"/>
    </location>
</feature>
<name>A0ABQ9V2T2_SAGOE</name>
<feature type="compositionally biased region" description="Basic and acidic residues" evidence="1">
    <location>
        <begin position="281"/>
        <end position="298"/>
    </location>
</feature>
<feature type="domain" description="Endonuclease VIII-like 1 DNA binding" evidence="2">
    <location>
        <begin position="152"/>
        <end position="190"/>
    </location>
</feature>
<proteinExistence type="predicted"/>
<accession>A0ABQ9V2T2</accession>
<protein>
    <submittedName>
        <fullName evidence="3">Endonuclease 8-like 1</fullName>
    </submittedName>
</protein>
<dbReference type="Pfam" id="PF09292">
    <property type="entry name" value="Neil1-DNA_bind"/>
    <property type="match status" value="1"/>
</dbReference>
<dbReference type="EMBL" id="JASSZA010000008">
    <property type="protein sequence ID" value="KAK2103446.1"/>
    <property type="molecule type" value="Genomic_DNA"/>
</dbReference>
<sequence length="355" mass="39152">MRILFKNVLRNLSDKAFDRPICEALLDQRFFNGIGNYLRVEILYRMAFPAPHSRLKIPPFEKARSVLEALQQRRPSPELTLSQKIKAKLQNPDLLELCHSVPKEVVQLGEAKDGMTSAGADYCETLGQVSLFGPDHWLGPGKGYGSESGEEDFAGFRAWLRCYGMPGMSSLQDWHGRTIWFQGDPGPLAPKGGKSCKKKSKATQPSPEDGVEVWLPVPPPPPLYSCPGCPCPTSSSPVPLPCFHPPRQLPYPKRVGGVASPNQPLQSPLGTRASSIQDCPSRSKDPSRTRRAKRDLPERTATQRPEATSFQQDPEAPKIPKKGRRKGRQAASGQRRPRKAKADTPSLELEGTSTS</sequence>
<feature type="region of interest" description="Disordered" evidence="1">
    <location>
        <begin position="250"/>
        <end position="355"/>
    </location>
</feature>
<dbReference type="InterPro" id="IPR015371">
    <property type="entry name" value="Endonuclease-VIII_DNA-bd"/>
</dbReference>
<evidence type="ECO:0000313" key="3">
    <source>
        <dbReference type="EMBL" id="KAK2103446.1"/>
    </source>
</evidence>
<dbReference type="Gene3D" id="1.10.8.50">
    <property type="match status" value="2"/>
</dbReference>
<feature type="region of interest" description="Disordered" evidence="1">
    <location>
        <begin position="190"/>
        <end position="216"/>
    </location>
</feature>
<dbReference type="PANTHER" id="PTHR22993">
    <property type="entry name" value="FORMAMIDOPYRIMIDINE-DNA GLYCOSYLASE"/>
    <property type="match status" value="1"/>
</dbReference>
<dbReference type="PANTHER" id="PTHR22993:SF27">
    <property type="entry name" value="ENDONUCLEASE 8-LIKE 1"/>
    <property type="match status" value="1"/>
</dbReference>
<feature type="compositionally biased region" description="Polar residues" evidence="1">
    <location>
        <begin position="300"/>
        <end position="312"/>
    </location>
</feature>